<proteinExistence type="predicted"/>
<dbReference type="InterPro" id="IPR000357">
    <property type="entry name" value="HEAT"/>
</dbReference>
<dbReference type="SUPFAM" id="SSF48371">
    <property type="entry name" value="ARM repeat"/>
    <property type="match status" value="1"/>
</dbReference>
<evidence type="ECO:0000313" key="4">
    <source>
        <dbReference type="Proteomes" id="UP000186922"/>
    </source>
</evidence>
<name>A0A1D1VBR2_RAMVA</name>
<gene>
    <name evidence="3" type="primary">RvY_09427-1</name>
    <name evidence="3" type="synonym">RvY_09427.1</name>
    <name evidence="3" type="ORF">RvY_09427</name>
</gene>
<dbReference type="GO" id="GO:0007076">
    <property type="term" value="P:mitotic chromosome condensation"/>
    <property type="evidence" value="ECO:0007669"/>
    <property type="project" value="InterPro"/>
</dbReference>
<evidence type="ECO:0000256" key="1">
    <source>
        <dbReference type="ARBA" id="ARBA00022737"/>
    </source>
</evidence>
<dbReference type="GO" id="GO:0000796">
    <property type="term" value="C:condensin complex"/>
    <property type="evidence" value="ECO:0007669"/>
    <property type="project" value="InterPro"/>
</dbReference>
<organism evidence="3 4">
    <name type="scientific">Ramazzottius varieornatus</name>
    <name type="common">Water bear</name>
    <name type="synonym">Tardigrade</name>
    <dbReference type="NCBI Taxonomy" id="947166"/>
    <lineage>
        <taxon>Eukaryota</taxon>
        <taxon>Metazoa</taxon>
        <taxon>Ecdysozoa</taxon>
        <taxon>Tardigrada</taxon>
        <taxon>Eutardigrada</taxon>
        <taxon>Parachela</taxon>
        <taxon>Hypsibioidea</taxon>
        <taxon>Ramazzottiidae</taxon>
        <taxon>Ramazzottius</taxon>
    </lineage>
</organism>
<dbReference type="GO" id="GO:0000793">
    <property type="term" value="C:condensed chromosome"/>
    <property type="evidence" value="ECO:0007669"/>
    <property type="project" value="TreeGrafter"/>
</dbReference>
<dbReference type="OrthoDB" id="27187at2759"/>
<dbReference type="STRING" id="947166.A0A1D1VBR2"/>
<dbReference type="InterPro" id="IPR027165">
    <property type="entry name" value="CND3"/>
</dbReference>
<keyword evidence="4" id="KW-1185">Reference proteome</keyword>
<keyword evidence="1" id="KW-0677">Repeat</keyword>
<evidence type="ECO:0000313" key="3">
    <source>
        <dbReference type="EMBL" id="GAU98255.1"/>
    </source>
</evidence>
<dbReference type="InterPro" id="IPR016024">
    <property type="entry name" value="ARM-type_fold"/>
</dbReference>
<dbReference type="InterPro" id="IPR011989">
    <property type="entry name" value="ARM-like"/>
</dbReference>
<comment type="caution">
    <text evidence="3">The sequence shown here is derived from an EMBL/GenBank/DDBJ whole genome shotgun (WGS) entry which is preliminary data.</text>
</comment>
<reference evidence="3 4" key="1">
    <citation type="journal article" date="2016" name="Nat. Commun.">
        <title>Extremotolerant tardigrade genome and improved radiotolerance of human cultured cells by tardigrade-unique protein.</title>
        <authorList>
            <person name="Hashimoto T."/>
            <person name="Horikawa D.D."/>
            <person name="Saito Y."/>
            <person name="Kuwahara H."/>
            <person name="Kozuka-Hata H."/>
            <person name="Shin-I T."/>
            <person name="Minakuchi Y."/>
            <person name="Ohishi K."/>
            <person name="Motoyama A."/>
            <person name="Aizu T."/>
            <person name="Enomoto A."/>
            <person name="Kondo K."/>
            <person name="Tanaka S."/>
            <person name="Hara Y."/>
            <person name="Koshikawa S."/>
            <person name="Sagara H."/>
            <person name="Miura T."/>
            <person name="Yokobori S."/>
            <person name="Miyagawa K."/>
            <person name="Suzuki Y."/>
            <person name="Kubo T."/>
            <person name="Oyama M."/>
            <person name="Kohara Y."/>
            <person name="Fujiyama A."/>
            <person name="Arakawa K."/>
            <person name="Katayama T."/>
            <person name="Toyoda A."/>
            <person name="Kunieda T."/>
        </authorList>
    </citation>
    <scope>NUCLEOTIDE SEQUENCE [LARGE SCALE GENOMIC DNA]</scope>
    <source>
        <strain evidence="3 4">YOKOZUNA-1</strain>
    </source>
</reference>
<dbReference type="AlphaFoldDB" id="A0A1D1VBR2"/>
<feature type="region of interest" description="Disordered" evidence="2">
    <location>
        <begin position="372"/>
        <end position="393"/>
    </location>
</feature>
<protein>
    <recommendedName>
        <fullName evidence="5">TOG domain-containing protein</fullName>
    </recommendedName>
</protein>
<dbReference type="Pfam" id="PF02985">
    <property type="entry name" value="HEAT"/>
    <property type="match status" value="1"/>
</dbReference>
<sequence length="393" mass="43842">MPPSSRKSRRCAEPGAVRQSNTAEAGWKQRMDVFRQKLQTQLKVIWMANSEQTRVDAVEDIRRSFYSLFGNGQEGVPEQALCAEIGHVVFSTMSIVILPEAALQVRANLPDKESYVETMQMMAQLVVRLYAGTDATRISRTSMFHVLRNFSDNMNASSPGARYRIVQFVNLILKGFLEAEIVFSHVGSNGENFLKKALFDRTYDINSKVAAMAVETIGHFQFEDDVAQRTRAFSVLWFRMQDHESHLVRAAATRTIQVTPQSAPAIVRRAFDRHPDVRVAGFEVISDMIAAKIVKVQLRSHLLMTGLNDQNALVRAAAATCLQVWLRDCNNDYAGLVNDVGVEPGKPLFANKQIGMEIFDVAQDVKEICGNGSGVSSTDTRMRSPNENNLPAQ</sequence>
<feature type="region of interest" description="Disordered" evidence="2">
    <location>
        <begin position="1"/>
        <end position="22"/>
    </location>
</feature>
<evidence type="ECO:0008006" key="5">
    <source>
        <dbReference type="Google" id="ProtNLM"/>
    </source>
</evidence>
<dbReference type="Proteomes" id="UP000186922">
    <property type="component" value="Unassembled WGS sequence"/>
</dbReference>
<accession>A0A1D1VBR2</accession>
<evidence type="ECO:0000256" key="2">
    <source>
        <dbReference type="SAM" id="MobiDB-lite"/>
    </source>
</evidence>
<dbReference type="Gene3D" id="1.25.10.10">
    <property type="entry name" value="Leucine-rich Repeat Variant"/>
    <property type="match status" value="1"/>
</dbReference>
<dbReference type="PANTHER" id="PTHR14418:SF5">
    <property type="entry name" value="CONDENSIN COMPLEX SUBUNIT 3"/>
    <property type="match status" value="1"/>
</dbReference>
<dbReference type="PANTHER" id="PTHR14418">
    <property type="entry name" value="CONDENSIN COMPLEX SUBUNIT 3-RELATED"/>
    <property type="match status" value="1"/>
</dbReference>
<dbReference type="EMBL" id="BDGG01000004">
    <property type="protein sequence ID" value="GAU98255.1"/>
    <property type="molecule type" value="Genomic_DNA"/>
</dbReference>
<feature type="compositionally biased region" description="Polar residues" evidence="2">
    <location>
        <begin position="374"/>
        <end position="393"/>
    </location>
</feature>